<accession>A0A117NG09</accession>
<evidence type="ECO:0000256" key="1">
    <source>
        <dbReference type="SAM" id="Phobius"/>
    </source>
</evidence>
<sequence>MIGILGEMVALVTPLLLPLLLPIPMLFLD</sequence>
<reference evidence="2" key="1">
    <citation type="journal article" date="2015" name="Genome Biol. Evol.">
        <title>Organellar Genomes of White Spruce (Picea glauca): Assembly and Annotation.</title>
        <authorList>
            <person name="Jackman S.D."/>
            <person name="Warren R.L."/>
            <person name="Gibb E.A."/>
            <person name="Vandervalk B.P."/>
            <person name="Mohamadi H."/>
            <person name="Chu J."/>
            <person name="Raymond A."/>
            <person name="Pleasance S."/>
            <person name="Coope R."/>
            <person name="Wildung M.R."/>
            <person name="Ritland C.E."/>
            <person name="Bousquet J."/>
            <person name="Jones S.J."/>
            <person name="Bohlmann J."/>
            <person name="Birol I."/>
        </authorList>
    </citation>
    <scope>NUCLEOTIDE SEQUENCE [LARGE SCALE GENOMIC DNA]</scope>
    <source>
        <tissue evidence="2">Flushing bud</tissue>
    </source>
</reference>
<proteinExistence type="predicted"/>
<comment type="caution">
    <text evidence="2">The sequence shown here is derived from an EMBL/GenBank/DDBJ whole genome shotgun (WGS) entry which is preliminary data.</text>
</comment>
<evidence type="ECO:0000313" key="2">
    <source>
        <dbReference type="EMBL" id="KUM46057.1"/>
    </source>
</evidence>
<gene>
    <name evidence="2" type="ORF">ABT39_MTgene2160</name>
</gene>
<keyword evidence="2" id="KW-0496">Mitochondrion</keyword>
<protein>
    <submittedName>
        <fullName evidence="2">Uncharacterized protein</fullName>
    </submittedName>
</protein>
<keyword evidence="1" id="KW-1133">Transmembrane helix</keyword>
<keyword evidence="1" id="KW-0812">Transmembrane</keyword>
<keyword evidence="1" id="KW-0472">Membrane</keyword>
<geneLocation type="mitochondrion" evidence="2"/>
<feature type="transmembrane region" description="Helical" evidence="1">
    <location>
        <begin position="9"/>
        <end position="28"/>
    </location>
</feature>
<dbReference type="AlphaFoldDB" id="A0A117NG09"/>
<organism evidence="2">
    <name type="scientific">Picea glauca</name>
    <name type="common">White spruce</name>
    <name type="synonym">Pinus glauca</name>
    <dbReference type="NCBI Taxonomy" id="3330"/>
    <lineage>
        <taxon>Eukaryota</taxon>
        <taxon>Viridiplantae</taxon>
        <taxon>Streptophyta</taxon>
        <taxon>Embryophyta</taxon>
        <taxon>Tracheophyta</taxon>
        <taxon>Spermatophyta</taxon>
        <taxon>Pinopsida</taxon>
        <taxon>Pinidae</taxon>
        <taxon>Conifers I</taxon>
        <taxon>Pinales</taxon>
        <taxon>Pinaceae</taxon>
        <taxon>Picea</taxon>
    </lineage>
</organism>
<dbReference type="EMBL" id="LKAM01000014">
    <property type="protein sequence ID" value="KUM46057.1"/>
    <property type="molecule type" value="Genomic_DNA"/>
</dbReference>
<name>A0A117NG09_PICGL</name>